<dbReference type="PANTHER" id="PTHR10472:SF5">
    <property type="entry name" value="D-AMINOACYL-TRNA DEACYLASE 1"/>
    <property type="match status" value="1"/>
</dbReference>
<comment type="catalytic activity">
    <reaction evidence="2">
        <text>glycyl-tRNA(Ala) + H2O = tRNA(Ala) + glycine + H(+)</text>
        <dbReference type="Rhea" id="RHEA:53744"/>
        <dbReference type="Rhea" id="RHEA-COMP:9657"/>
        <dbReference type="Rhea" id="RHEA-COMP:13640"/>
        <dbReference type="ChEBI" id="CHEBI:15377"/>
        <dbReference type="ChEBI" id="CHEBI:15378"/>
        <dbReference type="ChEBI" id="CHEBI:57305"/>
        <dbReference type="ChEBI" id="CHEBI:78442"/>
        <dbReference type="ChEBI" id="CHEBI:78522"/>
    </reaction>
</comment>
<dbReference type="GO" id="GO:0000049">
    <property type="term" value="F:tRNA binding"/>
    <property type="evidence" value="ECO:0007669"/>
    <property type="project" value="UniProtKB-UniRule"/>
</dbReference>
<dbReference type="eggNOG" id="COG1490">
    <property type="taxonomic scope" value="Bacteria"/>
</dbReference>
<proteinExistence type="inferred from homology"/>
<dbReference type="InterPro" id="IPR003732">
    <property type="entry name" value="Daa-tRNA_deacyls_DTD"/>
</dbReference>
<dbReference type="EMBL" id="CP001931">
    <property type="protein sequence ID" value="ADC90131.1"/>
    <property type="molecule type" value="Genomic_DNA"/>
</dbReference>
<dbReference type="GO" id="GO:0043908">
    <property type="term" value="F:Ser(Gly)-tRNA(Ala) hydrolase activity"/>
    <property type="evidence" value="ECO:0007669"/>
    <property type="project" value="UniProtKB-UniRule"/>
</dbReference>
<evidence type="ECO:0000256" key="1">
    <source>
        <dbReference type="ARBA" id="ARBA00009673"/>
    </source>
</evidence>
<dbReference type="InterPro" id="IPR023509">
    <property type="entry name" value="DTD-like_sf"/>
</dbReference>
<name>D3SN01_THEAH</name>
<evidence type="ECO:0000256" key="2">
    <source>
        <dbReference type="HAMAP-Rule" id="MF_00518"/>
    </source>
</evidence>
<comment type="function">
    <text evidence="2">An aminoacyl-tRNA editing enzyme that deacylates mischarged D-aminoacyl-tRNAs. Also deacylates mischarged glycyl-tRNA(Ala), protecting cells against glycine mischarging by AlaRS. Acts via tRNA-based rather than protein-based catalysis; rejects L-amino acids rather than detecting D-amino acids in the active site. By recycling D-aminoacyl-tRNA to D-amino acids and free tRNA molecules, this enzyme counteracts the toxicity associated with the formation of D-aminoacyl-tRNA entities in vivo and helps enforce protein L-homochirality.</text>
</comment>
<organism evidence="3 4">
    <name type="scientific">Thermocrinis albus (strain DSM 14484 / JCM 11386 / HI 11/12)</name>
    <dbReference type="NCBI Taxonomy" id="638303"/>
    <lineage>
        <taxon>Bacteria</taxon>
        <taxon>Pseudomonadati</taxon>
        <taxon>Aquificota</taxon>
        <taxon>Aquificia</taxon>
        <taxon>Aquificales</taxon>
        <taxon>Aquificaceae</taxon>
        <taxon>Thermocrinis</taxon>
    </lineage>
</organism>
<reference evidence="4" key="1">
    <citation type="journal article" date="2010" name="Stand. Genomic Sci.">
        <title>Complete genome sequence of Thermocrinis albus type strain (HI 11/12T).</title>
        <authorList>
            <person name="Wirth R."/>
            <person name="Sikorski J."/>
            <person name="Brambilla E."/>
            <person name="Misra M."/>
            <person name="Lapidus A."/>
            <person name="Copeland A."/>
            <person name="Nolan M."/>
            <person name="Lucas S."/>
            <person name="Chen F."/>
            <person name="Tice H."/>
            <person name="Cheng J.F."/>
            <person name="Han C."/>
            <person name="Detter J.C."/>
            <person name="Tapia R."/>
            <person name="Bruce D."/>
            <person name="Goodwin L."/>
            <person name="Pitluck S."/>
            <person name="Pati A."/>
            <person name="Anderson I."/>
            <person name="Ivanova N."/>
            <person name="Mavromatis K."/>
            <person name="Mikhailova N."/>
            <person name="Chen A."/>
            <person name="Palaniappan K."/>
            <person name="Bilek Y."/>
            <person name="Hader T."/>
            <person name="Land M."/>
            <person name="Hauser L."/>
            <person name="Chang Y.J."/>
            <person name="Jeffries C.D."/>
            <person name="Tindall B.J."/>
            <person name="Rohde M."/>
            <person name="Goker M."/>
            <person name="Bristow J."/>
            <person name="Eisen J.A."/>
            <person name="Markowitz V."/>
            <person name="Hugenholtz P."/>
            <person name="Kyrpides N.C."/>
            <person name="Klenk H.P."/>
        </authorList>
    </citation>
    <scope>NUCLEOTIDE SEQUENCE [LARGE SCALE GENOMIC DNA]</scope>
    <source>
        <strain evidence="4">DSM 14484 / JCM 11386 / HI 11/12</strain>
    </source>
</reference>
<keyword evidence="2" id="KW-0820">tRNA-binding</keyword>
<dbReference type="Pfam" id="PF02580">
    <property type="entry name" value="Tyr_Deacylase"/>
    <property type="match status" value="1"/>
</dbReference>
<protein>
    <recommendedName>
        <fullName evidence="2">D-aminoacyl-tRNA deacylase</fullName>
        <shortName evidence="2">DTD</shortName>
        <ecNumber evidence="2">3.1.1.96</ecNumber>
    </recommendedName>
    <alternativeName>
        <fullName evidence="2">Gly-tRNA(Ala) deacylase</fullName>
        <ecNumber evidence="2">3.1.1.-</ecNumber>
    </alternativeName>
</protein>
<dbReference type="NCBIfam" id="TIGR00256">
    <property type="entry name" value="D-aminoacyl-tRNA deacylase"/>
    <property type="match status" value="1"/>
</dbReference>
<dbReference type="KEGG" id="tal:Thal_1502"/>
<dbReference type="EC" id="3.1.1.-" evidence="2"/>
<dbReference type="HAMAP" id="MF_00518">
    <property type="entry name" value="Deacylase_Dtd"/>
    <property type="match status" value="1"/>
</dbReference>
<dbReference type="GO" id="GO:0106026">
    <property type="term" value="F:Gly-tRNA(Ala) deacylase activity"/>
    <property type="evidence" value="ECO:0007669"/>
    <property type="project" value="UniProtKB-UniRule"/>
</dbReference>
<keyword evidence="2" id="KW-0963">Cytoplasm</keyword>
<keyword evidence="2" id="KW-0694">RNA-binding</keyword>
<dbReference type="SUPFAM" id="SSF69500">
    <property type="entry name" value="DTD-like"/>
    <property type="match status" value="1"/>
</dbReference>
<keyword evidence="2" id="KW-0378">Hydrolase</keyword>
<dbReference type="Proteomes" id="UP000002043">
    <property type="component" value="Chromosome"/>
</dbReference>
<dbReference type="GO" id="GO:0051500">
    <property type="term" value="F:D-tyrosyl-tRNA(Tyr) deacylase activity"/>
    <property type="evidence" value="ECO:0007669"/>
    <property type="project" value="TreeGrafter"/>
</dbReference>
<keyword evidence="4" id="KW-1185">Reference proteome</keyword>
<sequence>MRALIQRVKTSWVVVNDKEVARIGMGLNVLLGIGKGDTEEIAQKMAHKILHMRIFEDDGGKMNLSVLDVKGEILVVPQFTLYANTKRGRRPSFEDAEEPSRARELFQYFTQILSQHAPVKAGVFGADMDVFILNWGPVTFLVEI</sequence>
<dbReference type="STRING" id="638303.Thal_1502"/>
<dbReference type="EC" id="3.1.1.96" evidence="2"/>
<dbReference type="HOGENOM" id="CLU_076901_1_0_0"/>
<dbReference type="PANTHER" id="PTHR10472">
    <property type="entry name" value="D-TYROSYL-TRNA TYR DEACYLASE"/>
    <property type="match status" value="1"/>
</dbReference>
<dbReference type="OrthoDB" id="9801395at2"/>
<dbReference type="AlphaFoldDB" id="D3SN01"/>
<dbReference type="GO" id="GO:0019478">
    <property type="term" value="P:D-amino acid catabolic process"/>
    <property type="evidence" value="ECO:0007669"/>
    <property type="project" value="UniProtKB-UniRule"/>
</dbReference>
<evidence type="ECO:0000313" key="3">
    <source>
        <dbReference type="EMBL" id="ADC90131.1"/>
    </source>
</evidence>
<evidence type="ECO:0000313" key="4">
    <source>
        <dbReference type="Proteomes" id="UP000002043"/>
    </source>
</evidence>
<comment type="similarity">
    <text evidence="1 2">Belongs to the DTD family.</text>
</comment>
<gene>
    <name evidence="2" type="primary">dtd</name>
    <name evidence="3" type="ordered locus">Thal_1502</name>
</gene>
<comment type="catalytic activity">
    <reaction evidence="2">
        <text>a D-aminoacyl-tRNA + H2O = a tRNA + a D-alpha-amino acid + H(+)</text>
        <dbReference type="Rhea" id="RHEA:13953"/>
        <dbReference type="Rhea" id="RHEA-COMP:10123"/>
        <dbReference type="Rhea" id="RHEA-COMP:10124"/>
        <dbReference type="ChEBI" id="CHEBI:15377"/>
        <dbReference type="ChEBI" id="CHEBI:15378"/>
        <dbReference type="ChEBI" id="CHEBI:59871"/>
        <dbReference type="ChEBI" id="CHEBI:78442"/>
        <dbReference type="ChEBI" id="CHEBI:79333"/>
        <dbReference type="EC" id="3.1.1.96"/>
    </reaction>
</comment>
<dbReference type="Gene3D" id="3.50.80.10">
    <property type="entry name" value="D-tyrosyl-tRNA(Tyr) deacylase"/>
    <property type="match status" value="1"/>
</dbReference>
<dbReference type="FunFam" id="3.50.80.10:FF:000001">
    <property type="entry name" value="D-aminoacyl-tRNA deacylase"/>
    <property type="match status" value="1"/>
</dbReference>
<comment type="domain">
    <text evidence="2">A Gly-cisPro motif from one monomer fits into the active site of the other monomer to allow specific chiral rejection of L-amino acids.</text>
</comment>
<comment type="subunit">
    <text evidence="2">Homodimer.</text>
</comment>
<dbReference type="GO" id="GO:0005737">
    <property type="term" value="C:cytoplasm"/>
    <property type="evidence" value="ECO:0007669"/>
    <property type="project" value="UniProtKB-SubCell"/>
</dbReference>
<feature type="short sequence motif" description="Gly-cisPro motif, important for rejection of L-amino acids" evidence="2">
    <location>
        <begin position="136"/>
        <end position="137"/>
    </location>
</feature>
<dbReference type="RefSeq" id="WP_012992537.1">
    <property type="nucleotide sequence ID" value="NC_013894.1"/>
</dbReference>
<accession>D3SN01</accession>
<comment type="subcellular location">
    <subcellularLocation>
        <location evidence="2">Cytoplasm</location>
    </subcellularLocation>
</comment>